<feature type="transmembrane region" description="Helical" evidence="1">
    <location>
        <begin position="254"/>
        <end position="272"/>
    </location>
</feature>
<dbReference type="Proteomes" id="UP000308730">
    <property type="component" value="Unassembled WGS sequence"/>
</dbReference>
<reference evidence="2 3" key="1">
    <citation type="submission" date="2019-02" db="EMBL/GenBank/DDBJ databases">
        <title>Genome sequencing of the rare red list fungi Antrodiella citrinella (Flaviporus citrinellus).</title>
        <authorList>
            <person name="Buettner E."/>
            <person name="Kellner H."/>
        </authorList>
    </citation>
    <scope>NUCLEOTIDE SEQUENCE [LARGE SCALE GENOMIC DNA]</scope>
    <source>
        <strain evidence="2 3">DSM 108506</strain>
    </source>
</reference>
<keyword evidence="1" id="KW-1133">Transmembrane helix</keyword>
<name>A0A4S4LY80_9APHY</name>
<evidence type="ECO:0000313" key="3">
    <source>
        <dbReference type="Proteomes" id="UP000308730"/>
    </source>
</evidence>
<sequence>MSEPILIVSGAARFGDDVDPQEIANEEVKLFLEECEEEDADDSYEEQLESLVQSCIQDFPDEDDSPAARYAAQMARACITQGTEMGTCGTYQRPGGIVVYRRVSCFVFRRVIKAFITYHRKRCPTWDSTAVTKQTPFDICLFITQKCGNKKDGFEGRKFATAVSTRAALTMWYRTLPSRRNESTVEWRYDEKTGVCSGLPMRSRAVAEYMVGLEKTKARAGEATQSMRALSLDNIHRLHDHCFRDNQTDAERRWGVMYFAVYLFAFLMVLWMDEALKMMFEGVDNIPGDS</sequence>
<keyword evidence="3" id="KW-1185">Reference proteome</keyword>
<comment type="caution">
    <text evidence="2">The sequence shown here is derived from an EMBL/GenBank/DDBJ whole genome shotgun (WGS) entry which is preliminary data.</text>
</comment>
<organism evidence="2 3">
    <name type="scientific">Antrodiella citrinella</name>
    <dbReference type="NCBI Taxonomy" id="2447956"/>
    <lineage>
        <taxon>Eukaryota</taxon>
        <taxon>Fungi</taxon>
        <taxon>Dikarya</taxon>
        <taxon>Basidiomycota</taxon>
        <taxon>Agaricomycotina</taxon>
        <taxon>Agaricomycetes</taxon>
        <taxon>Polyporales</taxon>
        <taxon>Steccherinaceae</taxon>
        <taxon>Antrodiella</taxon>
    </lineage>
</organism>
<evidence type="ECO:0000256" key="1">
    <source>
        <dbReference type="SAM" id="Phobius"/>
    </source>
</evidence>
<keyword evidence="1" id="KW-0812">Transmembrane</keyword>
<dbReference type="OrthoDB" id="3163890at2759"/>
<evidence type="ECO:0000313" key="2">
    <source>
        <dbReference type="EMBL" id="THH15350.1"/>
    </source>
</evidence>
<gene>
    <name evidence="2" type="ORF">EUX98_g9480</name>
</gene>
<dbReference type="AlphaFoldDB" id="A0A4S4LY80"/>
<accession>A0A4S4LY80</accession>
<proteinExistence type="predicted"/>
<dbReference type="EMBL" id="SGPM01000829">
    <property type="protein sequence ID" value="THH15350.1"/>
    <property type="molecule type" value="Genomic_DNA"/>
</dbReference>
<protein>
    <submittedName>
        <fullName evidence="2">Uncharacterized protein</fullName>
    </submittedName>
</protein>
<keyword evidence="1" id="KW-0472">Membrane</keyword>